<dbReference type="AlphaFoldDB" id="A0A8S9MDJ5"/>
<gene>
    <name evidence="1" type="ORF">F2Q68_00039161</name>
</gene>
<evidence type="ECO:0000313" key="1">
    <source>
        <dbReference type="EMBL" id="KAF2617022.1"/>
    </source>
</evidence>
<organism evidence="1 2">
    <name type="scientific">Brassica cretica</name>
    <name type="common">Mustard</name>
    <dbReference type="NCBI Taxonomy" id="69181"/>
    <lineage>
        <taxon>Eukaryota</taxon>
        <taxon>Viridiplantae</taxon>
        <taxon>Streptophyta</taxon>
        <taxon>Embryophyta</taxon>
        <taxon>Tracheophyta</taxon>
        <taxon>Spermatophyta</taxon>
        <taxon>Magnoliopsida</taxon>
        <taxon>eudicotyledons</taxon>
        <taxon>Gunneridae</taxon>
        <taxon>Pentapetalae</taxon>
        <taxon>rosids</taxon>
        <taxon>malvids</taxon>
        <taxon>Brassicales</taxon>
        <taxon>Brassicaceae</taxon>
        <taxon>Brassiceae</taxon>
        <taxon>Brassica</taxon>
    </lineage>
</organism>
<accession>A0A8S9MDJ5</accession>
<sequence>MNTMILPELNPRENRCITPELTVNFSIPPIPGNEIYPKSHDSLPRTSWIVLETSRKTTPQPWVTRLVDLGSQGHNSVVVGDDEMVAPVRTSSLLLVFAHVDNA</sequence>
<proteinExistence type="predicted"/>
<reference evidence="1" key="1">
    <citation type="submission" date="2019-12" db="EMBL/GenBank/DDBJ databases">
        <title>Genome sequencing and annotation of Brassica cretica.</title>
        <authorList>
            <person name="Studholme D.J."/>
            <person name="Sarris P.F."/>
        </authorList>
    </citation>
    <scope>NUCLEOTIDE SEQUENCE</scope>
    <source>
        <strain evidence="1">PFS-001/15</strain>
        <tissue evidence="1">Leaf</tissue>
    </source>
</reference>
<dbReference type="EMBL" id="QGKW02000007">
    <property type="protein sequence ID" value="KAF2617022.1"/>
    <property type="molecule type" value="Genomic_DNA"/>
</dbReference>
<name>A0A8S9MDJ5_BRACR</name>
<comment type="caution">
    <text evidence="1">The sequence shown here is derived from an EMBL/GenBank/DDBJ whole genome shotgun (WGS) entry which is preliminary data.</text>
</comment>
<evidence type="ECO:0000313" key="2">
    <source>
        <dbReference type="Proteomes" id="UP000712281"/>
    </source>
</evidence>
<protein>
    <submittedName>
        <fullName evidence="1">Uncharacterized protein</fullName>
    </submittedName>
</protein>
<dbReference type="Proteomes" id="UP000712281">
    <property type="component" value="Unassembled WGS sequence"/>
</dbReference>